<evidence type="ECO:0000313" key="1">
    <source>
        <dbReference type="EMBL" id="SGY67140.1"/>
    </source>
</evidence>
<evidence type="ECO:0000313" key="2">
    <source>
        <dbReference type="Proteomes" id="UP000249464"/>
    </source>
</evidence>
<gene>
    <name evidence="1" type="primary">BQ5605_C004g02748</name>
    <name evidence="1" type="ORF">BQ5605_C004G02748</name>
</gene>
<dbReference type="AlphaFoldDB" id="A0A2X0MD59"/>
<keyword evidence="2" id="KW-1185">Reference proteome</keyword>
<sequence length="92" mass="9951">MPAPRGCRCIGSHVCSDNEMGNTQGTVNCKTARYVRMSMEADNSQRAGEVVSCVELGVSTLVEKRLLAVVDVSQLPFTSGGLTPLRRVDAWH</sequence>
<proteinExistence type="predicted"/>
<name>A0A2X0MD59_9BASI</name>
<protein>
    <submittedName>
        <fullName evidence="1">BQ5605_C004g02748 protein</fullName>
    </submittedName>
</protein>
<accession>A0A2X0MD59</accession>
<organism evidence="1 2">
    <name type="scientific">Microbotryum silenes-dioicae</name>
    <dbReference type="NCBI Taxonomy" id="796604"/>
    <lineage>
        <taxon>Eukaryota</taxon>
        <taxon>Fungi</taxon>
        <taxon>Dikarya</taxon>
        <taxon>Basidiomycota</taxon>
        <taxon>Pucciniomycotina</taxon>
        <taxon>Microbotryomycetes</taxon>
        <taxon>Microbotryales</taxon>
        <taxon>Microbotryaceae</taxon>
        <taxon>Microbotryum</taxon>
    </lineage>
</organism>
<reference evidence="1 2" key="1">
    <citation type="submission" date="2016-11" db="EMBL/GenBank/DDBJ databases">
        <authorList>
            <person name="Jaros S."/>
            <person name="Januszkiewicz K."/>
            <person name="Wedrychowicz H."/>
        </authorList>
    </citation>
    <scope>NUCLEOTIDE SEQUENCE [LARGE SCALE GENOMIC DNA]</scope>
</reference>
<dbReference type="Proteomes" id="UP000249464">
    <property type="component" value="Unassembled WGS sequence"/>
</dbReference>
<dbReference type="EMBL" id="FQNC01000046">
    <property type="protein sequence ID" value="SGY67140.1"/>
    <property type="molecule type" value="Genomic_DNA"/>
</dbReference>